<protein>
    <recommendedName>
        <fullName evidence="7">Dyp-type peroxidase C-terminal domain-containing protein</fullName>
    </recommendedName>
</protein>
<sequence length="428" mass="49085">MEDSIELKNKPVTSHVARMIGSADYDAPSKYKIVRQSQPYGTLSGDAGLLFIAYAADTKNFDFMLDRMTGDCEDRKSDDVMRFTKCVTGNYWYFPSVPEFDRLVGGGFIVFASQMVVLGCILQLGVLFTSYIVYSKYKMSYENILFADAYTVNGTPQKSRYVDSICPRHLCREDEILYGVGFGFDFYRKINPDFEHKRVEPFEYHERSGALGGDIFIHAKCNNYGKLFELTQAIINHLPPRSVDRFEDIYGWVYRDGRDLSGFIDGTMNPKDPDERAEVAINTYTGGSYGLVQKWIHDMDLLRSTPDNIKEKWIGRTIEHSFALHDKSITSHIARMIGSAERGKWPKFRIVRQSQPYGTLSGEAGLLFLAYAAEIKNFNFMLDRMTGDTEDRKIDDVMRFSHCVTGNYLYFPSQEELTRLFTIDKLEP</sequence>
<accession>A0A3P8D1W6</accession>
<dbReference type="GO" id="GO:0004601">
    <property type="term" value="F:peroxidase activity"/>
    <property type="evidence" value="ECO:0007669"/>
    <property type="project" value="UniProtKB-KW"/>
</dbReference>
<evidence type="ECO:0000256" key="3">
    <source>
        <dbReference type="ARBA" id="ARBA00022723"/>
    </source>
</evidence>
<evidence type="ECO:0000256" key="1">
    <source>
        <dbReference type="ARBA" id="ARBA00001970"/>
    </source>
</evidence>
<proteinExistence type="predicted"/>
<dbReference type="GO" id="GO:0046872">
    <property type="term" value="F:metal ion binding"/>
    <property type="evidence" value="ECO:0007669"/>
    <property type="project" value="UniProtKB-KW"/>
</dbReference>
<dbReference type="EMBL" id="UZAI01017532">
    <property type="protein sequence ID" value="VDP26244.1"/>
    <property type="molecule type" value="Genomic_DNA"/>
</dbReference>
<dbReference type="InterPro" id="IPR048328">
    <property type="entry name" value="Dyp_perox_C"/>
</dbReference>
<dbReference type="InterPro" id="IPR006314">
    <property type="entry name" value="Dyp_peroxidase"/>
</dbReference>
<reference evidence="8 9" key="1">
    <citation type="submission" date="2018-11" db="EMBL/GenBank/DDBJ databases">
        <authorList>
            <consortium name="Pathogen Informatics"/>
        </authorList>
    </citation>
    <scope>NUCLEOTIDE SEQUENCE [LARGE SCALE GENOMIC DNA]</scope>
    <source>
        <strain evidence="8 9">Zambia</strain>
    </source>
</reference>
<comment type="cofactor">
    <cofactor evidence="1">
        <name>heme b</name>
        <dbReference type="ChEBI" id="CHEBI:60344"/>
    </cofactor>
</comment>
<evidence type="ECO:0000313" key="9">
    <source>
        <dbReference type="Proteomes" id="UP000277204"/>
    </source>
</evidence>
<keyword evidence="3" id="KW-0479">Metal-binding</keyword>
<dbReference type="SUPFAM" id="SSF54909">
    <property type="entry name" value="Dimeric alpha+beta barrel"/>
    <property type="match status" value="2"/>
</dbReference>
<dbReference type="NCBIfam" id="TIGR01413">
    <property type="entry name" value="Dyp_perox_fam"/>
    <property type="match status" value="1"/>
</dbReference>
<evidence type="ECO:0000259" key="7">
    <source>
        <dbReference type="Pfam" id="PF20628"/>
    </source>
</evidence>
<gene>
    <name evidence="8" type="ORF">SMRZ_LOCUS18034</name>
</gene>
<keyword evidence="9" id="KW-1185">Reference proteome</keyword>
<dbReference type="GO" id="GO:0020037">
    <property type="term" value="F:heme binding"/>
    <property type="evidence" value="ECO:0007669"/>
    <property type="project" value="InterPro"/>
</dbReference>
<dbReference type="Proteomes" id="UP000277204">
    <property type="component" value="Unassembled WGS sequence"/>
</dbReference>
<dbReference type="GO" id="GO:0005829">
    <property type="term" value="C:cytosol"/>
    <property type="evidence" value="ECO:0007669"/>
    <property type="project" value="TreeGrafter"/>
</dbReference>
<dbReference type="Pfam" id="PF20628">
    <property type="entry name" value="Dyp_perox_C"/>
    <property type="match status" value="2"/>
</dbReference>
<dbReference type="AlphaFoldDB" id="A0A3P8D1W6"/>
<dbReference type="PANTHER" id="PTHR30521:SF0">
    <property type="entry name" value="DYP-TYPE PEROXIDASE FAMILY PROTEIN"/>
    <property type="match status" value="1"/>
</dbReference>
<dbReference type="PANTHER" id="PTHR30521">
    <property type="entry name" value="DEFERROCHELATASE/PEROXIDASE"/>
    <property type="match status" value="1"/>
</dbReference>
<feature type="transmembrane region" description="Helical" evidence="6">
    <location>
        <begin position="108"/>
        <end position="134"/>
    </location>
</feature>
<keyword evidence="4" id="KW-0560">Oxidoreductase</keyword>
<feature type="domain" description="Dyp-type peroxidase C-terminal" evidence="7">
    <location>
        <begin position="3"/>
        <end position="97"/>
    </location>
</feature>
<dbReference type="PROSITE" id="PS51404">
    <property type="entry name" value="DYP_PEROXIDASE"/>
    <property type="match status" value="1"/>
</dbReference>
<evidence type="ECO:0000256" key="5">
    <source>
        <dbReference type="ARBA" id="ARBA00023004"/>
    </source>
</evidence>
<keyword evidence="6" id="KW-0472">Membrane</keyword>
<keyword evidence="5" id="KW-0408">Iron</keyword>
<name>A0A3P8D1W6_9TREM</name>
<evidence type="ECO:0000256" key="6">
    <source>
        <dbReference type="SAM" id="Phobius"/>
    </source>
</evidence>
<evidence type="ECO:0000313" key="8">
    <source>
        <dbReference type="EMBL" id="VDP26244.1"/>
    </source>
</evidence>
<evidence type="ECO:0000256" key="2">
    <source>
        <dbReference type="ARBA" id="ARBA00022559"/>
    </source>
</evidence>
<evidence type="ECO:0000256" key="4">
    <source>
        <dbReference type="ARBA" id="ARBA00023002"/>
    </source>
</evidence>
<keyword evidence="6" id="KW-1133">Transmembrane helix</keyword>
<organism evidence="8 9">
    <name type="scientific">Schistosoma margrebowiei</name>
    <dbReference type="NCBI Taxonomy" id="48269"/>
    <lineage>
        <taxon>Eukaryota</taxon>
        <taxon>Metazoa</taxon>
        <taxon>Spiralia</taxon>
        <taxon>Lophotrochozoa</taxon>
        <taxon>Platyhelminthes</taxon>
        <taxon>Trematoda</taxon>
        <taxon>Digenea</taxon>
        <taxon>Strigeidida</taxon>
        <taxon>Schistosomatoidea</taxon>
        <taxon>Schistosomatidae</taxon>
        <taxon>Schistosoma</taxon>
    </lineage>
</organism>
<feature type="domain" description="Dyp-type peroxidase C-terminal" evidence="7">
    <location>
        <begin position="257"/>
        <end position="415"/>
    </location>
</feature>
<keyword evidence="6" id="KW-0812">Transmembrane</keyword>
<keyword evidence="2" id="KW-0575">Peroxidase</keyword>
<dbReference type="InterPro" id="IPR011008">
    <property type="entry name" value="Dimeric_a/b-barrel"/>
</dbReference>